<dbReference type="RefSeq" id="WP_138857359.1">
    <property type="nucleotide sequence ID" value="NZ_CP040709.1"/>
</dbReference>
<dbReference type="CDD" id="cd04301">
    <property type="entry name" value="NAT_SF"/>
    <property type="match status" value="1"/>
</dbReference>
<gene>
    <name evidence="4" type="ORF">HNQ51_000891</name>
</gene>
<accession>A0A840S2H2</accession>
<dbReference type="PROSITE" id="PS51186">
    <property type="entry name" value="GNAT"/>
    <property type="match status" value="1"/>
</dbReference>
<dbReference type="OrthoDB" id="9803233at2"/>
<feature type="domain" description="N-acetyltransferase" evidence="3">
    <location>
        <begin position="3"/>
        <end position="180"/>
    </location>
</feature>
<evidence type="ECO:0000256" key="1">
    <source>
        <dbReference type="ARBA" id="ARBA00022679"/>
    </source>
</evidence>
<evidence type="ECO:0000313" key="4">
    <source>
        <dbReference type="EMBL" id="MBB5203598.1"/>
    </source>
</evidence>
<dbReference type="Proteomes" id="UP000554837">
    <property type="component" value="Unassembled WGS sequence"/>
</dbReference>
<dbReference type="Pfam" id="PF00583">
    <property type="entry name" value="Acetyltransf_1"/>
    <property type="match status" value="1"/>
</dbReference>
<keyword evidence="5" id="KW-1185">Reference proteome</keyword>
<proteinExistence type="predicted"/>
<dbReference type="InterPro" id="IPR050832">
    <property type="entry name" value="Bact_Acetyltransf"/>
</dbReference>
<evidence type="ECO:0000259" key="3">
    <source>
        <dbReference type="PROSITE" id="PS51186"/>
    </source>
</evidence>
<dbReference type="EMBL" id="JACHHO010000001">
    <property type="protein sequence ID" value="MBB5203598.1"/>
    <property type="molecule type" value="Genomic_DNA"/>
</dbReference>
<dbReference type="AlphaFoldDB" id="A0A840S2H2"/>
<dbReference type="PANTHER" id="PTHR43877:SF2">
    <property type="entry name" value="AMINOALKYLPHOSPHONATE N-ACETYLTRANSFERASE-RELATED"/>
    <property type="match status" value="1"/>
</dbReference>
<keyword evidence="1 4" id="KW-0808">Transferase</keyword>
<name>A0A840S2H2_9BURK</name>
<dbReference type="Gene3D" id="3.40.630.30">
    <property type="match status" value="1"/>
</dbReference>
<dbReference type="GO" id="GO:0016747">
    <property type="term" value="F:acyltransferase activity, transferring groups other than amino-acyl groups"/>
    <property type="evidence" value="ECO:0007669"/>
    <property type="project" value="InterPro"/>
</dbReference>
<dbReference type="InterPro" id="IPR016181">
    <property type="entry name" value="Acyl_CoA_acyltransferase"/>
</dbReference>
<comment type="caution">
    <text evidence="4">The sequence shown here is derived from an EMBL/GenBank/DDBJ whole genome shotgun (WGS) entry which is preliminary data.</text>
</comment>
<reference evidence="4 5" key="1">
    <citation type="submission" date="2020-08" db="EMBL/GenBank/DDBJ databases">
        <title>Genomic Encyclopedia of Type Strains, Phase IV (KMG-IV): sequencing the most valuable type-strain genomes for metagenomic binning, comparative biology and taxonomic classification.</title>
        <authorList>
            <person name="Goeker M."/>
        </authorList>
    </citation>
    <scope>NUCLEOTIDE SEQUENCE [LARGE SCALE GENOMIC DNA]</scope>
    <source>
        <strain evidence="4 5">DSM 23958</strain>
    </source>
</reference>
<organism evidence="4 5">
    <name type="scientific">Inhella inkyongensis</name>
    <dbReference type="NCBI Taxonomy" id="392593"/>
    <lineage>
        <taxon>Bacteria</taxon>
        <taxon>Pseudomonadati</taxon>
        <taxon>Pseudomonadota</taxon>
        <taxon>Betaproteobacteria</taxon>
        <taxon>Burkholderiales</taxon>
        <taxon>Sphaerotilaceae</taxon>
        <taxon>Inhella</taxon>
    </lineage>
</organism>
<protein>
    <submittedName>
        <fullName evidence="4">GNAT superfamily N-acetyltransferase</fullName>
    </submittedName>
</protein>
<dbReference type="PANTHER" id="PTHR43877">
    <property type="entry name" value="AMINOALKYLPHOSPHONATE N-ACETYLTRANSFERASE-RELATED-RELATED"/>
    <property type="match status" value="1"/>
</dbReference>
<keyword evidence="2" id="KW-0012">Acyltransferase</keyword>
<evidence type="ECO:0000313" key="5">
    <source>
        <dbReference type="Proteomes" id="UP000554837"/>
    </source>
</evidence>
<dbReference type="InterPro" id="IPR000182">
    <property type="entry name" value="GNAT_dom"/>
</dbReference>
<evidence type="ECO:0000256" key="2">
    <source>
        <dbReference type="ARBA" id="ARBA00023315"/>
    </source>
</evidence>
<dbReference type="SUPFAM" id="SSF55729">
    <property type="entry name" value="Acyl-CoA N-acyltransferases (Nat)"/>
    <property type="match status" value="1"/>
</dbReference>
<sequence length="183" mass="20433">MPLEFLTPTEQNPEHRQALLNLQTEYMAWVMDGVQALTGQTPEALLGCSLTDYVLNSLPKVCAQRPPQGQFYLLREGDAWLGMGGLRPLSSLRPNCAEIKRLYLRPACRGRGLGQQLLARLLADAQAFGYERVLLDSAPFMQAAHRIYRAAGFQDCPAYAGVEVPQALHPQWHFMALNLPQRA</sequence>